<proteinExistence type="predicted"/>
<evidence type="ECO:0000313" key="2">
    <source>
        <dbReference type="Proteomes" id="UP000324222"/>
    </source>
</evidence>
<name>A0A5B7DK47_PORTR</name>
<dbReference type="EMBL" id="VSRR010001037">
    <property type="protein sequence ID" value="MPC21972.1"/>
    <property type="molecule type" value="Genomic_DNA"/>
</dbReference>
<dbReference type="AlphaFoldDB" id="A0A5B7DK47"/>
<protein>
    <submittedName>
        <fullName evidence="1">Uncharacterized protein</fullName>
    </submittedName>
</protein>
<accession>A0A5B7DK47</accession>
<reference evidence="1 2" key="1">
    <citation type="submission" date="2019-05" db="EMBL/GenBank/DDBJ databases">
        <title>Another draft genome of Portunus trituberculatus and its Hox gene families provides insights of decapod evolution.</title>
        <authorList>
            <person name="Jeong J.-H."/>
            <person name="Song I."/>
            <person name="Kim S."/>
            <person name="Choi T."/>
            <person name="Kim D."/>
            <person name="Ryu S."/>
            <person name="Kim W."/>
        </authorList>
    </citation>
    <scope>NUCLEOTIDE SEQUENCE [LARGE SCALE GENOMIC DNA]</scope>
    <source>
        <tissue evidence="1">Muscle</tissue>
    </source>
</reference>
<comment type="caution">
    <text evidence="1">The sequence shown here is derived from an EMBL/GenBank/DDBJ whole genome shotgun (WGS) entry which is preliminary data.</text>
</comment>
<organism evidence="1 2">
    <name type="scientific">Portunus trituberculatus</name>
    <name type="common">Swimming crab</name>
    <name type="synonym">Neptunus trituberculatus</name>
    <dbReference type="NCBI Taxonomy" id="210409"/>
    <lineage>
        <taxon>Eukaryota</taxon>
        <taxon>Metazoa</taxon>
        <taxon>Ecdysozoa</taxon>
        <taxon>Arthropoda</taxon>
        <taxon>Crustacea</taxon>
        <taxon>Multicrustacea</taxon>
        <taxon>Malacostraca</taxon>
        <taxon>Eumalacostraca</taxon>
        <taxon>Eucarida</taxon>
        <taxon>Decapoda</taxon>
        <taxon>Pleocyemata</taxon>
        <taxon>Brachyura</taxon>
        <taxon>Eubrachyura</taxon>
        <taxon>Portunoidea</taxon>
        <taxon>Portunidae</taxon>
        <taxon>Portuninae</taxon>
        <taxon>Portunus</taxon>
    </lineage>
</organism>
<gene>
    <name evidence="1" type="ORF">E2C01_014976</name>
</gene>
<sequence length="99" mass="11090">MLALIYHTDLKIPRSTQTQTQTHVSLRICERGLHGARQCIIEQLCPSAEPHTSKKVKSRTKMHPGQVVQDICISKDNKAKAAFSRTPEVPSLELCARKV</sequence>
<dbReference type="Proteomes" id="UP000324222">
    <property type="component" value="Unassembled WGS sequence"/>
</dbReference>
<evidence type="ECO:0000313" key="1">
    <source>
        <dbReference type="EMBL" id="MPC21972.1"/>
    </source>
</evidence>
<keyword evidence="2" id="KW-1185">Reference proteome</keyword>